<evidence type="ECO:0000313" key="2">
    <source>
        <dbReference type="Proteomes" id="UP000053989"/>
    </source>
</evidence>
<dbReference type="EMBL" id="KN822165">
    <property type="protein sequence ID" value="KIM53985.1"/>
    <property type="molecule type" value="Genomic_DNA"/>
</dbReference>
<reference evidence="1 2" key="1">
    <citation type="submission" date="2014-04" db="EMBL/GenBank/DDBJ databases">
        <authorList>
            <consortium name="DOE Joint Genome Institute"/>
            <person name="Kuo A."/>
            <person name="Kohler A."/>
            <person name="Nagy L.G."/>
            <person name="Floudas D."/>
            <person name="Copeland A."/>
            <person name="Barry K.W."/>
            <person name="Cichocki N."/>
            <person name="Veneault-Fourrey C."/>
            <person name="LaButti K."/>
            <person name="Lindquist E.A."/>
            <person name="Lipzen A."/>
            <person name="Lundell T."/>
            <person name="Morin E."/>
            <person name="Murat C."/>
            <person name="Sun H."/>
            <person name="Tunlid A."/>
            <person name="Henrissat B."/>
            <person name="Grigoriev I.V."/>
            <person name="Hibbett D.S."/>
            <person name="Martin F."/>
            <person name="Nordberg H.P."/>
            <person name="Cantor M.N."/>
            <person name="Hua S.X."/>
        </authorList>
    </citation>
    <scope>NUCLEOTIDE SEQUENCE [LARGE SCALE GENOMIC DNA]</scope>
    <source>
        <strain evidence="1 2">Foug A</strain>
    </source>
</reference>
<dbReference type="AlphaFoldDB" id="A0A0C3CZK4"/>
<dbReference type="Proteomes" id="UP000053989">
    <property type="component" value="Unassembled WGS sequence"/>
</dbReference>
<accession>A0A0C3CZK4</accession>
<organism evidence="1 2">
    <name type="scientific">Scleroderma citrinum Foug A</name>
    <dbReference type="NCBI Taxonomy" id="1036808"/>
    <lineage>
        <taxon>Eukaryota</taxon>
        <taxon>Fungi</taxon>
        <taxon>Dikarya</taxon>
        <taxon>Basidiomycota</taxon>
        <taxon>Agaricomycotina</taxon>
        <taxon>Agaricomycetes</taxon>
        <taxon>Agaricomycetidae</taxon>
        <taxon>Boletales</taxon>
        <taxon>Sclerodermatineae</taxon>
        <taxon>Sclerodermataceae</taxon>
        <taxon>Scleroderma</taxon>
    </lineage>
</organism>
<gene>
    <name evidence="1" type="ORF">SCLCIDRAFT_405197</name>
</gene>
<keyword evidence="2" id="KW-1185">Reference proteome</keyword>
<evidence type="ECO:0000313" key="1">
    <source>
        <dbReference type="EMBL" id="KIM53985.1"/>
    </source>
</evidence>
<proteinExistence type="predicted"/>
<dbReference type="InParanoid" id="A0A0C3CZK4"/>
<dbReference type="HOGENOM" id="CLU_2028099_0_0_1"/>
<protein>
    <submittedName>
        <fullName evidence="1">Uncharacterized protein</fullName>
    </submittedName>
</protein>
<reference evidence="2" key="2">
    <citation type="submission" date="2015-01" db="EMBL/GenBank/DDBJ databases">
        <title>Evolutionary Origins and Diversification of the Mycorrhizal Mutualists.</title>
        <authorList>
            <consortium name="DOE Joint Genome Institute"/>
            <consortium name="Mycorrhizal Genomics Consortium"/>
            <person name="Kohler A."/>
            <person name="Kuo A."/>
            <person name="Nagy L.G."/>
            <person name="Floudas D."/>
            <person name="Copeland A."/>
            <person name="Barry K.W."/>
            <person name="Cichocki N."/>
            <person name="Veneault-Fourrey C."/>
            <person name="LaButti K."/>
            <person name="Lindquist E.A."/>
            <person name="Lipzen A."/>
            <person name="Lundell T."/>
            <person name="Morin E."/>
            <person name="Murat C."/>
            <person name="Riley R."/>
            <person name="Ohm R."/>
            <person name="Sun H."/>
            <person name="Tunlid A."/>
            <person name="Henrissat B."/>
            <person name="Grigoriev I.V."/>
            <person name="Hibbett D.S."/>
            <person name="Martin F."/>
        </authorList>
    </citation>
    <scope>NUCLEOTIDE SEQUENCE [LARGE SCALE GENOMIC DNA]</scope>
    <source>
        <strain evidence="2">Foug A</strain>
    </source>
</reference>
<name>A0A0C3CZK4_9AGAM</name>
<sequence>MSYALSGRCAPMQYLSSQLKKRTTSPCCNVSSFCLISSVAPTIHSDPIASRRTRTAELANLNLGPQKHLCTTPRRFTNNRDEPTDAAGTSNCKSACGILRVMDPSFSGFRISSSLPTQNSIQ</sequence>